<dbReference type="RefSeq" id="WP_344591318.1">
    <property type="nucleotide sequence ID" value="NZ_BAAARW010000016.1"/>
</dbReference>
<dbReference type="Proteomes" id="UP001501231">
    <property type="component" value="Unassembled WGS sequence"/>
</dbReference>
<accession>A0ABN3JF27</accession>
<feature type="transmembrane region" description="Helical" evidence="1">
    <location>
        <begin position="180"/>
        <end position="197"/>
    </location>
</feature>
<feature type="transmembrane region" description="Helical" evidence="1">
    <location>
        <begin position="209"/>
        <end position="230"/>
    </location>
</feature>
<dbReference type="EMBL" id="BAAARW010000016">
    <property type="protein sequence ID" value="GAA2427078.1"/>
    <property type="molecule type" value="Genomic_DNA"/>
</dbReference>
<feature type="transmembrane region" description="Helical" evidence="1">
    <location>
        <begin position="242"/>
        <end position="263"/>
    </location>
</feature>
<keyword evidence="1" id="KW-0812">Transmembrane</keyword>
<gene>
    <name evidence="2" type="ORF">GCM10010191_44800</name>
</gene>
<comment type="caution">
    <text evidence="2">The sequence shown here is derived from an EMBL/GenBank/DDBJ whole genome shotgun (WGS) entry which is preliminary data.</text>
</comment>
<organism evidence="2 3">
    <name type="scientific">Actinomadura vinacea</name>
    <dbReference type="NCBI Taxonomy" id="115336"/>
    <lineage>
        <taxon>Bacteria</taxon>
        <taxon>Bacillati</taxon>
        <taxon>Actinomycetota</taxon>
        <taxon>Actinomycetes</taxon>
        <taxon>Streptosporangiales</taxon>
        <taxon>Thermomonosporaceae</taxon>
        <taxon>Actinomadura</taxon>
    </lineage>
</organism>
<evidence type="ECO:0008006" key="4">
    <source>
        <dbReference type="Google" id="ProtNLM"/>
    </source>
</evidence>
<sequence length="314" mass="34277">MNLLYDPIFNALRDWFMGELTKSAVQMLQMLMTFWLDIPTLPLSDRPGGTLTFLRERTGWLTAFTALIGLLVAAGRVAIQRKGEPFRAAFQDLVNLVVIVFALAAGVNLLNSAGDAYSTWILKSAEPGEGNWAIALSRGFRLLGTASNQQGIEWMILGGLMLTSLISSMIQFALMMFRNAIIVVLVGVAPLLAAARFTSHGNQAYKKALAWTFAFSFYKPIAATIYAGAFHMLRSESFVDSMMALFLISGAVFALPATMRVFVPWITEVNSVGHSVAGNARTAGHLVVGSTAANVHGFKPEVISRFFKWTQKGK</sequence>
<evidence type="ECO:0000313" key="3">
    <source>
        <dbReference type="Proteomes" id="UP001501231"/>
    </source>
</evidence>
<keyword evidence="1" id="KW-1133">Transmembrane helix</keyword>
<protein>
    <recommendedName>
        <fullName evidence="4">Type IV secretion system protein</fullName>
    </recommendedName>
</protein>
<feature type="transmembrane region" description="Helical" evidence="1">
    <location>
        <begin position="90"/>
        <end position="110"/>
    </location>
</feature>
<evidence type="ECO:0000313" key="2">
    <source>
        <dbReference type="EMBL" id="GAA2427078.1"/>
    </source>
</evidence>
<evidence type="ECO:0000256" key="1">
    <source>
        <dbReference type="SAM" id="Phobius"/>
    </source>
</evidence>
<name>A0ABN3JF27_9ACTN</name>
<keyword evidence="1" id="KW-0472">Membrane</keyword>
<proteinExistence type="predicted"/>
<reference evidence="2 3" key="1">
    <citation type="journal article" date="2019" name="Int. J. Syst. Evol. Microbiol.">
        <title>The Global Catalogue of Microorganisms (GCM) 10K type strain sequencing project: providing services to taxonomists for standard genome sequencing and annotation.</title>
        <authorList>
            <consortium name="The Broad Institute Genomics Platform"/>
            <consortium name="The Broad Institute Genome Sequencing Center for Infectious Disease"/>
            <person name="Wu L."/>
            <person name="Ma J."/>
        </authorList>
    </citation>
    <scope>NUCLEOTIDE SEQUENCE [LARGE SCALE GENOMIC DNA]</scope>
    <source>
        <strain evidence="2 3">JCM 3325</strain>
    </source>
</reference>
<keyword evidence="3" id="KW-1185">Reference proteome</keyword>
<feature type="transmembrane region" description="Helical" evidence="1">
    <location>
        <begin position="58"/>
        <end position="78"/>
    </location>
</feature>
<feature type="transmembrane region" description="Helical" evidence="1">
    <location>
        <begin position="154"/>
        <end position="173"/>
    </location>
</feature>